<evidence type="ECO:0000313" key="3">
    <source>
        <dbReference type="Proteomes" id="UP000032279"/>
    </source>
</evidence>
<name>A0A0D1A5K4_9LACO</name>
<proteinExistence type="predicted"/>
<organism evidence="2 3">
    <name type="scientific">Paucilactobacillus wasatchensis</name>
    <dbReference type="NCBI Taxonomy" id="1335616"/>
    <lineage>
        <taxon>Bacteria</taxon>
        <taxon>Bacillati</taxon>
        <taxon>Bacillota</taxon>
        <taxon>Bacilli</taxon>
        <taxon>Lactobacillales</taxon>
        <taxon>Lactobacillaceae</taxon>
        <taxon>Paucilactobacillus</taxon>
    </lineage>
</organism>
<dbReference type="Proteomes" id="UP000032279">
    <property type="component" value="Unassembled WGS sequence"/>
</dbReference>
<keyword evidence="3" id="KW-1185">Reference proteome</keyword>
<evidence type="ECO:0000256" key="1">
    <source>
        <dbReference type="SAM" id="Phobius"/>
    </source>
</evidence>
<keyword evidence="1" id="KW-1133">Transmembrane helix</keyword>
<comment type="caution">
    <text evidence="2">The sequence shown here is derived from an EMBL/GenBank/DDBJ whole genome shotgun (WGS) entry which is preliminary data.</text>
</comment>
<dbReference type="STRING" id="1335616.WDC_1436"/>
<keyword evidence="1" id="KW-0472">Membrane</keyword>
<accession>A0A0D1A5K4</accession>
<reference evidence="2 3" key="1">
    <citation type="submission" date="2013-08" db="EMBL/GenBank/DDBJ databases">
        <title>Lactobacillus wasatchii sp. WDC04, a late gas producing bacteria isolated from aged chedder cheese.</title>
        <authorList>
            <person name="Oberg C.J."/>
            <person name="Culumber M."/>
            <person name="McMahon D.J."/>
            <person name="Broadbent J.R."/>
            <person name="Oberg T.S."/>
            <person name="Ortaki F."/>
        </authorList>
    </citation>
    <scope>NUCLEOTIDE SEQUENCE [LARGE SCALE GENOMIC DNA]</scope>
    <source>
        <strain evidence="2 3">WDC04</strain>
    </source>
</reference>
<dbReference type="PATRIC" id="fig|1335616.4.peg.1440"/>
<dbReference type="AlphaFoldDB" id="A0A0D1A5K4"/>
<feature type="transmembrane region" description="Helical" evidence="1">
    <location>
        <begin position="12"/>
        <end position="34"/>
    </location>
</feature>
<protein>
    <submittedName>
        <fullName evidence="2">Uncharacterized protein</fullName>
    </submittedName>
</protein>
<dbReference type="RefSeq" id="WP_044011160.1">
    <property type="nucleotide sequence ID" value="NZ_AWTT01000037.1"/>
</dbReference>
<sequence>MKQKLIQQRQQLQVKLVVWLVTTISFYIIRLFVLPQLVTYIAWMSSAYCLVLFGLIARISWLIGKSDQ</sequence>
<keyword evidence="1" id="KW-0812">Transmembrane</keyword>
<gene>
    <name evidence="2" type="ORF">WDC_1436</name>
</gene>
<feature type="transmembrane region" description="Helical" evidence="1">
    <location>
        <begin position="40"/>
        <end position="63"/>
    </location>
</feature>
<dbReference type="OrthoDB" id="2328621at2"/>
<dbReference type="EMBL" id="AWTT01000037">
    <property type="protein sequence ID" value="KIS02972.1"/>
    <property type="molecule type" value="Genomic_DNA"/>
</dbReference>
<evidence type="ECO:0000313" key="2">
    <source>
        <dbReference type="EMBL" id="KIS02972.1"/>
    </source>
</evidence>